<dbReference type="Gene3D" id="2.30.30.380">
    <property type="entry name" value="Zn-finger domain of Sec23/24"/>
    <property type="match status" value="1"/>
</dbReference>
<dbReference type="InterPro" id="IPR036249">
    <property type="entry name" value="Thioredoxin-like_sf"/>
</dbReference>
<dbReference type="GO" id="GO:0047134">
    <property type="term" value="F:protein-disulfide reductase [NAD(P)H] activity"/>
    <property type="evidence" value="ECO:0007669"/>
    <property type="project" value="UniProtKB-EC"/>
</dbReference>
<reference evidence="6 7" key="1">
    <citation type="submission" date="2023-07" db="EMBL/GenBank/DDBJ databases">
        <title>Genomic Encyclopedia of Type Strains, Phase IV (KMG-IV): sequencing the most valuable type-strain genomes for metagenomic binning, comparative biology and taxonomic classification.</title>
        <authorList>
            <person name="Goeker M."/>
        </authorList>
    </citation>
    <scope>NUCLEOTIDE SEQUENCE [LARGE SCALE GENOMIC DNA]</scope>
    <source>
        <strain evidence="6 7">B6-8</strain>
    </source>
</reference>
<evidence type="ECO:0000256" key="3">
    <source>
        <dbReference type="ARBA" id="ARBA00023157"/>
    </source>
</evidence>
<evidence type="ECO:0000256" key="1">
    <source>
        <dbReference type="ARBA" id="ARBA00022448"/>
    </source>
</evidence>
<evidence type="ECO:0000313" key="6">
    <source>
        <dbReference type="EMBL" id="MDQ0437353.1"/>
    </source>
</evidence>
<dbReference type="PRINTS" id="PR00421">
    <property type="entry name" value="THIOREDOXIN"/>
</dbReference>
<dbReference type="EMBL" id="JAUSVO010000002">
    <property type="protein sequence ID" value="MDQ0437353.1"/>
    <property type="molecule type" value="Genomic_DNA"/>
</dbReference>
<accession>A0ABU0H652</accession>
<protein>
    <submittedName>
        <fullName evidence="6">Thioredoxin 2</fullName>
        <ecNumber evidence="6">1.8.1.8</ecNumber>
    </submittedName>
</protein>
<dbReference type="InterPro" id="IPR049299">
    <property type="entry name" value="Thio2_N"/>
</dbReference>
<sequence>MGDRHLVCGACGQKNRIKTDRPAAEARCGKCHAPLFDGHPIEVDEAGFERHVAGTDGLILVDVWAPWCGPCRVMGPMFERAAAALQPDVRLLKLNADQAPNVSARFGIRGIPALLLLRDGRLIGQSAGVMETARIIEWTRRQAMAAA</sequence>
<keyword evidence="6" id="KW-0560">Oxidoreductase</keyword>
<dbReference type="CDD" id="cd02947">
    <property type="entry name" value="TRX_family"/>
    <property type="match status" value="1"/>
</dbReference>
<evidence type="ECO:0000256" key="4">
    <source>
        <dbReference type="ARBA" id="ARBA00023284"/>
    </source>
</evidence>
<dbReference type="PANTHER" id="PTHR45663">
    <property type="entry name" value="GEO12009P1"/>
    <property type="match status" value="1"/>
</dbReference>
<feature type="domain" description="Thioredoxin" evidence="5">
    <location>
        <begin position="17"/>
        <end position="147"/>
    </location>
</feature>
<dbReference type="PANTHER" id="PTHR45663:SF11">
    <property type="entry name" value="GEO12009P1"/>
    <property type="match status" value="1"/>
</dbReference>
<dbReference type="PROSITE" id="PS00194">
    <property type="entry name" value="THIOREDOXIN_1"/>
    <property type="match status" value="1"/>
</dbReference>
<keyword evidence="7" id="KW-1185">Reference proteome</keyword>
<dbReference type="SUPFAM" id="SSF52833">
    <property type="entry name" value="Thioredoxin-like"/>
    <property type="match status" value="1"/>
</dbReference>
<dbReference type="InterPro" id="IPR013766">
    <property type="entry name" value="Thioredoxin_domain"/>
</dbReference>
<name>A0ABU0H652_9HYPH</name>
<dbReference type="EC" id="1.8.1.8" evidence="6"/>
<comment type="caution">
    <text evidence="6">The sequence shown here is derived from an EMBL/GenBank/DDBJ whole genome shotgun (WGS) entry which is preliminary data.</text>
</comment>
<evidence type="ECO:0000313" key="7">
    <source>
        <dbReference type="Proteomes" id="UP001241603"/>
    </source>
</evidence>
<keyword evidence="3" id="KW-1015">Disulfide bond</keyword>
<dbReference type="Proteomes" id="UP001241603">
    <property type="component" value="Unassembled WGS sequence"/>
</dbReference>
<evidence type="ECO:0000259" key="5">
    <source>
        <dbReference type="PROSITE" id="PS51352"/>
    </source>
</evidence>
<dbReference type="RefSeq" id="WP_266348281.1">
    <property type="nucleotide sequence ID" value="NZ_JAPKNG010000002.1"/>
</dbReference>
<evidence type="ECO:0000256" key="2">
    <source>
        <dbReference type="ARBA" id="ARBA00022982"/>
    </source>
</evidence>
<dbReference type="Gene3D" id="3.40.30.10">
    <property type="entry name" value="Glutaredoxin"/>
    <property type="match status" value="1"/>
</dbReference>
<dbReference type="PROSITE" id="PS51352">
    <property type="entry name" value="THIOREDOXIN_2"/>
    <property type="match status" value="1"/>
</dbReference>
<keyword evidence="2" id="KW-0249">Electron transport</keyword>
<keyword evidence="1" id="KW-0813">Transport</keyword>
<gene>
    <name evidence="6" type="ORF">QO014_001738</name>
</gene>
<dbReference type="Pfam" id="PF00085">
    <property type="entry name" value="Thioredoxin"/>
    <property type="match status" value="1"/>
</dbReference>
<keyword evidence="4" id="KW-0676">Redox-active center</keyword>
<organism evidence="6 7">
    <name type="scientific">Kaistia dalseonensis</name>
    <dbReference type="NCBI Taxonomy" id="410840"/>
    <lineage>
        <taxon>Bacteria</taxon>
        <taxon>Pseudomonadati</taxon>
        <taxon>Pseudomonadota</taxon>
        <taxon>Alphaproteobacteria</taxon>
        <taxon>Hyphomicrobiales</taxon>
        <taxon>Kaistiaceae</taxon>
        <taxon>Kaistia</taxon>
    </lineage>
</organism>
<dbReference type="InterPro" id="IPR017937">
    <property type="entry name" value="Thioredoxin_CS"/>
</dbReference>
<dbReference type="Pfam" id="PF21352">
    <property type="entry name" value="Zn_ribbon_Thio2"/>
    <property type="match status" value="1"/>
</dbReference>
<proteinExistence type="predicted"/>